<accession>A0A1Z5KNA7</accession>
<evidence type="ECO:0000256" key="1">
    <source>
        <dbReference type="SAM" id="Phobius"/>
    </source>
</evidence>
<dbReference type="InParanoid" id="A0A1Z5KNA7"/>
<keyword evidence="3" id="KW-1185">Reference proteome</keyword>
<keyword evidence="1" id="KW-0472">Membrane</keyword>
<evidence type="ECO:0000313" key="2">
    <source>
        <dbReference type="EMBL" id="GAX27595.1"/>
    </source>
</evidence>
<sequence>MPSWTTRRVVRRWMTAGGIVWVVFYTWWYNKHSWNDLSMASTEKRPDPHCYSTQQYAAIHSLAQNAVIGNCGDDTKFHRPTPHRTSLKVTVAQFHPSLEIHEESTYFIQITVQLQAYNYNQQARHQGGDEFVGTITGWSPDGVLFQTARVWTDLRNGTYRVTFRIPRMELAAYRITLMHYYTCYDGFLQYSTTAGASTYRLQRGPMMLLNSSSFFLQLPHPKDAESLLHYLWEERKVCESSQDGIEQLTEGIWMERIAPQSNPELTLNAQWTPFCCRAPTVTTNHILRIGSSTMPQPTLQVGDVYDLKRNFHDKWIQFLWHRAPTEENTIVLSSGLHFLFNGYHPADCVQLILRMICQLAHRCSGRILVVGPVPIQQQLYDRVDMTDLNVMWINALLHQAIQVEGAGQLERICVDRTDLAEFQTVPRVGHILKGAEAEKALERLRAKVSFQMSVEEIELIKFFHETTSKEARIRIYSNRTVWFANIEQFLRPRPETYVQGDKIHDKRDINGTSLFQTAHSELIDQLGMLRAGAGP</sequence>
<feature type="transmembrane region" description="Helical" evidence="1">
    <location>
        <begin position="12"/>
        <end position="29"/>
    </location>
</feature>
<name>A0A1Z5KNA7_FISSO</name>
<organism evidence="2 3">
    <name type="scientific">Fistulifera solaris</name>
    <name type="common">Oleaginous diatom</name>
    <dbReference type="NCBI Taxonomy" id="1519565"/>
    <lineage>
        <taxon>Eukaryota</taxon>
        <taxon>Sar</taxon>
        <taxon>Stramenopiles</taxon>
        <taxon>Ochrophyta</taxon>
        <taxon>Bacillariophyta</taxon>
        <taxon>Bacillariophyceae</taxon>
        <taxon>Bacillariophycidae</taxon>
        <taxon>Naviculales</taxon>
        <taxon>Naviculaceae</taxon>
        <taxon>Fistulifera</taxon>
    </lineage>
</organism>
<proteinExistence type="predicted"/>
<dbReference type="OrthoDB" id="54212at2759"/>
<reference evidence="2 3" key="1">
    <citation type="journal article" date="2015" name="Plant Cell">
        <title>Oil accumulation by the oleaginous diatom Fistulifera solaris as revealed by the genome and transcriptome.</title>
        <authorList>
            <person name="Tanaka T."/>
            <person name="Maeda Y."/>
            <person name="Veluchamy A."/>
            <person name="Tanaka M."/>
            <person name="Abida H."/>
            <person name="Marechal E."/>
            <person name="Bowler C."/>
            <person name="Muto M."/>
            <person name="Sunaga Y."/>
            <person name="Tanaka M."/>
            <person name="Yoshino T."/>
            <person name="Taniguchi T."/>
            <person name="Fukuda Y."/>
            <person name="Nemoto M."/>
            <person name="Matsumoto M."/>
            <person name="Wong P.S."/>
            <person name="Aburatani S."/>
            <person name="Fujibuchi W."/>
        </authorList>
    </citation>
    <scope>NUCLEOTIDE SEQUENCE [LARGE SCALE GENOMIC DNA]</scope>
    <source>
        <strain evidence="2 3">JPCC DA0580</strain>
    </source>
</reference>
<dbReference type="EMBL" id="BDSP01000259">
    <property type="protein sequence ID" value="GAX27595.1"/>
    <property type="molecule type" value="Genomic_DNA"/>
</dbReference>
<protein>
    <submittedName>
        <fullName evidence="2">Uncharacterized protein</fullName>
    </submittedName>
</protein>
<comment type="caution">
    <text evidence="2">The sequence shown here is derived from an EMBL/GenBank/DDBJ whole genome shotgun (WGS) entry which is preliminary data.</text>
</comment>
<dbReference type="Proteomes" id="UP000198406">
    <property type="component" value="Unassembled WGS sequence"/>
</dbReference>
<dbReference type="AlphaFoldDB" id="A0A1Z5KNA7"/>
<evidence type="ECO:0000313" key="3">
    <source>
        <dbReference type="Proteomes" id="UP000198406"/>
    </source>
</evidence>
<keyword evidence="1" id="KW-1133">Transmembrane helix</keyword>
<keyword evidence="1" id="KW-0812">Transmembrane</keyword>
<gene>
    <name evidence="2" type="ORF">FisN_13Hh316</name>
</gene>